<feature type="binding site" evidence="8">
    <location>
        <position position="256"/>
    </location>
    <ligand>
        <name>Mn(2+)</name>
        <dbReference type="ChEBI" id="CHEBI:29035"/>
        <label>1</label>
    </ligand>
</feature>
<dbReference type="PROSITE" id="PS00631">
    <property type="entry name" value="CYTOSOL_AP"/>
    <property type="match status" value="1"/>
</dbReference>
<feature type="active site" evidence="8">
    <location>
        <position position="337"/>
    </location>
</feature>
<dbReference type="EC" id="3.4.11.10" evidence="8"/>
<feature type="binding site" evidence="8">
    <location>
        <position position="256"/>
    </location>
    <ligand>
        <name>Mn(2+)</name>
        <dbReference type="ChEBI" id="CHEBI:29035"/>
        <label>2</label>
    </ligand>
</feature>
<dbReference type="GO" id="GO:0006508">
    <property type="term" value="P:proteolysis"/>
    <property type="evidence" value="ECO:0007669"/>
    <property type="project" value="UniProtKB-KW"/>
</dbReference>
<dbReference type="InterPro" id="IPR000819">
    <property type="entry name" value="Peptidase_M17_C"/>
</dbReference>
<reference evidence="10 11" key="1">
    <citation type="journal article" date="2013" name="Stand. Genomic Sci.">
        <title>Genomic Encyclopedia of Type Strains, Phase I: The one thousand microbial genomes (KMG-I) project.</title>
        <authorList>
            <person name="Kyrpides N.C."/>
            <person name="Woyke T."/>
            <person name="Eisen J.A."/>
            <person name="Garrity G."/>
            <person name="Lilburn T.G."/>
            <person name="Beck B.J."/>
            <person name="Whitman W.B."/>
            <person name="Hugenholtz P."/>
            <person name="Klenk H.P."/>
        </authorList>
    </citation>
    <scope>NUCLEOTIDE SEQUENCE [LARGE SCALE GENOMIC DNA]</scope>
    <source>
        <strain evidence="10 11">DSM 45044</strain>
    </source>
</reference>
<keyword evidence="4 8" id="KW-0031">Aminopeptidase</keyword>
<evidence type="ECO:0000256" key="5">
    <source>
        <dbReference type="ARBA" id="ARBA00022670"/>
    </source>
</evidence>
<keyword evidence="8" id="KW-0963">Cytoplasm</keyword>
<dbReference type="CDD" id="cd00433">
    <property type="entry name" value="Peptidase_M17"/>
    <property type="match status" value="1"/>
</dbReference>
<feature type="active site" evidence="8">
    <location>
        <position position="263"/>
    </location>
</feature>
<organism evidence="10 11">
    <name type="scientific">Stackebrandtia albiflava</name>
    <dbReference type="NCBI Taxonomy" id="406432"/>
    <lineage>
        <taxon>Bacteria</taxon>
        <taxon>Bacillati</taxon>
        <taxon>Actinomycetota</taxon>
        <taxon>Actinomycetes</taxon>
        <taxon>Glycomycetales</taxon>
        <taxon>Glycomycetaceae</taxon>
        <taxon>Stackebrandtia</taxon>
    </lineage>
</organism>
<accession>A0A562VBF7</accession>
<evidence type="ECO:0000256" key="8">
    <source>
        <dbReference type="HAMAP-Rule" id="MF_00181"/>
    </source>
</evidence>
<keyword evidence="5 8" id="KW-0645">Protease</keyword>
<dbReference type="Pfam" id="PF00883">
    <property type="entry name" value="Peptidase_M17"/>
    <property type="match status" value="1"/>
</dbReference>
<gene>
    <name evidence="8" type="primary">pepA</name>
    <name evidence="10" type="ORF">LX16_0856</name>
</gene>
<protein>
    <recommendedName>
        <fullName evidence="8">Probable cytosol aminopeptidase</fullName>
        <ecNumber evidence="8">3.4.11.1</ecNumber>
    </recommendedName>
    <alternativeName>
        <fullName evidence="8">Leucine aminopeptidase</fullName>
        <shortName evidence="8">LAP</shortName>
        <ecNumber evidence="8">3.4.11.10</ecNumber>
    </alternativeName>
    <alternativeName>
        <fullName evidence="8">Leucyl aminopeptidase</fullName>
    </alternativeName>
</protein>
<comment type="function">
    <text evidence="7 8">Presumably involved in the processing and regular turnover of intracellular proteins. Catalyzes the removal of unsubstituted N-terminal amino acids from various peptides.</text>
</comment>
<evidence type="ECO:0000256" key="4">
    <source>
        <dbReference type="ARBA" id="ARBA00022438"/>
    </source>
</evidence>
<comment type="catalytic activity">
    <reaction evidence="2 8">
        <text>Release of an N-terminal amino acid, preferentially leucine, but not glutamic or aspartic acids.</text>
        <dbReference type="EC" id="3.4.11.10"/>
    </reaction>
</comment>
<feature type="domain" description="Cytosol aminopeptidase" evidence="9">
    <location>
        <begin position="331"/>
        <end position="338"/>
    </location>
</feature>
<evidence type="ECO:0000256" key="6">
    <source>
        <dbReference type="ARBA" id="ARBA00022801"/>
    </source>
</evidence>
<sequence length="487" mass="49675">MPTLALSTDDAASVAADVLLIGLHKGEDGPVLAPGAEAVESAFGELLPTLEALGATGEEGGLTTVPSMGRVAATLITAVGLGERSDDGPSAETLRRAAGAAARSAAGKDSIVFAVSGDAEALATGALLGAYQFADYRTDRTGLKDPVAAVTLLGADCDVSRVTALTDGVRAARDWANTPGNLLPPKVFAEQVAEAAQAAGLGVEVLDEEALAAGGYGGILAVGNGSSRPPRLVRLTYRAEGASGHVALVGKGITFDTGGISIKPAQGMWDMKGDMAGAAAVAGAMLAVAALKPSVDVTAYLPMAENMPSGTAYRPGDVVTAYGGKTIEVINTDAEGRMVLCDALTRAAEDEPDAIYDIATLTGGQVMALGKRIAGVMGSEEECARVKRVGESTGEAAWPMPFPEEVRKTMKSRIADVLQGSANMERSGHMLQGGIFLDHFVDDDMPWAHIDIAGPADHGGEPYGYIVKGATGFGVRTLVALVEDRAA</sequence>
<dbReference type="Gene3D" id="3.40.220.10">
    <property type="entry name" value="Leucine Aminopeptidase, subunit E, domain 1"/>
    <property type="match status" value="1"/>
</dbReference>
<comment type="subcellular location">
    <subcellularLocation>
        <location evidence="8">Cytoplasm</location>
    </subcellularLocation>
</comment>
<dbReference type="GO" id="GO:0005737">
    <property type="term" value="C:cytoplasm"/>
    <property type="evidence" value="ECO:0007669"/>
    <property type="project" value="UniProtKB-SubCell"/>
</dbReference>
<name>A0A562VBF7_9ACTN</name>
<dbReference type="GO" id="GO:0070006">
    <property type="term" value="F:metalloaminopeptidase activity"/>
    <property type="evidence" value="ECO:0007669"/>
    <property type="project" value="InterPro"/>
</dbReference>
<dbReference type="SUPFAM" id="SSF53187">
    <property type="entry name" value="Zn-dependent exopeptidases"/>
    <property type="match status" value="1"/>
</dbReference>
<dbReference type="AlphaFoldDB" id="A0A562VBF7"/>
<dbReference type="InterPro" id="IPR023042">
    <property type="entry name" value="Peptidase_M17_leu_NH2_pept"/>
</dbReference>
<evidence type="ECO:0000259" key="9">
    <source>
        <dbReference type="PROSITE" id="PS00631"/>
    </source>
</evidence>
<comment type="catalytic activity">
    <reaction evidence="1 8">
        <text>Release of an N-terminal amino acid, Xaa-|-Yaa-, in which Xaa is preferably Leu, but may be other amino acids including Pro although not Arg or Lys, and Yaa may be Pro. Amino acid amides and methyl esters are also readily hydrolyzed, but rates on arylamides are exceedingly low.</text>
        <dbReference type="EC" id="3.4.11.1"/>
    </reaction>
</comment>
<dbReference type="SUPFAM" id="SSF52949">
    <property type="entry name" value="Macro domain-like"/>
    <property type="match status" value="1"/>
</dbReference>
<dbReference type="GO" id="GO:0030145">
    <property type="term" value="F:manganese ion binding"/>
    <property type="evidence" value="ECO:0007669"/>
    <property type="project" value="UniProtKB-UniRule"/>
</dbReference>
<dbReference type="PANTHER" id="PTHR11963:SF23">
    <property type="entry name" value="CYTOSOL AMINOPEPTIDASE"/>
    <property type="match status" value="1"/>
</dbReference>
<evidence type="ECO:0000313" key="10">
    <source>
        <dbReference type="EMBL" id="TWJ15157.1"/>
    </source>
</evidence>
<comment type="similarity">
    <text evidence="3 8">Belongs to the peptidase M17 family.</text>
</comment>
<keyword evidence="8" id="KW-0464">Manganese</keyword>
<dbReference type="PANTHER" id="PTHR11963">
    <property type="entry name" value="LEUCINE AMINOPEPTIDASE-RELATED"/>
    <property type="match status" value="1"/>
</dbReference>
<dbReference type="HAMAP" id="MF_00181">
    <property type="entry name" value="Cytosol_peptidase_M17"/>
    <property type="match status" value="1"/>
</dbReference>
<evidence type="ECO:0000256" key="1">
    <source>
        <dbReference type="ARBA" id="ARBA00000135"/>
    </source>
</evidence>
<dbReference type="PRINTS" id="PR00481">
    <property type="entry name" value="LAMNOPPTDASE"/>
</dbReference>
<dbReference type="InterPro" id="IPR043472">
    <property type="entry name" value="Macro_dom-like"/>
</dbReference>
<feature type="binding site" evidence="8">
    <location>
        <position position="274"/>
    </location>
    <ligand>
        <name>Mn(2+)</name>
        <dbReference type="ChEBI" id="CHEBI:29035"/>
        <label>2</label>
    </ligand>
</feature>
<dbReference type="NCBIfam" id="NF002073">
    <property type="entry name" value="PRK00913.1-2"/>
    <property type="match status" value="1"/>
</dbReference>
<feature type="binding site" evidence="8">
    <location>
        <position position="333"/>
    </location>
    <ligand>
        <name>Mn(2+)</name>
        <dbReference type="ChEBI" id="CHEBI:29035"/>
        <label>1</label>
    </ligand>
</feature>
<dbReference type="EMBL" id="VLLL01000005">
    <property type="protein sequence ID" value="TWJ15157.1"/>
    <property type="molecule type" value="Genomic_DNA"/>
</dbReference>
<dbReference type="EC" id="3.4.11.1" evidence="8"/>
<evidence type="ECO:0000256" key="2">
    <source>
        <dbReference type="ARBA" id="ARBA00000967"/>
    </source>
</evidence>
<feature type="binding site" evidence="8">
    <location>
        <position position="335"/>
    </location>
    <ligand>
        <name>Mn(2+)</name>
        <dbReference type="ChEBI" id="CHEBI:29035"/>
        <label>1</label>
    </ligand>
</feature>
<evidence type="ECO:0000256" key="3">
    <source>
        <dbReference type="ARBA" id="ARBA00009528"/>
    </source>
</evidence>
<keyword evidence="11" id="KW-1185">Reference proteome</keyword>
<feature type="binding site" evidence="8">
    <location>
        <position position="251"/>
    </location>
    <ligand>
        <name>Mn(2+)</name>
        <dbReference type="ChEBI" id="CHEBI:29035"/>
        <label>2</label>
    </ligand>
</feature>
<keyword evidence="8" id="KW-0479">Metal-binding</keyword>
<dbReference type="Proteomes" id="UP000321617">
    <property type="component" value="Unassembled WGS sequence"/>
</dbReference>
<evidence type="ECO:0000313" key="11">
    <source>
        <dbReference type="Proteomes" id="UP000321617"/>
    </source>
</evidence>
<keyword evidence="6 8" id="KW-0378">Hydrolase</keyword>
<dbReference type="Gene3D" id="3.40.630.10">
    <property type="entry name" value="Zn peptidases"/>
    <property type="match status" value="1"/>
</dbReference>
<dbReference type="InterPro" id="IPR008283">
    <property type="entry name" value="Peptidase_M17_N"/>
</dbReference>
<evidence type="ECO:0000256" key="7">
    <source>
        <dbReference type="ARBA" id="ARBA00049972"/>
    </source>
</evidence>
<feature type="binding site" evidence="8">
    <location>
        <position position="335"/>
    </location>
    <ligand>
        <name>Mn(2+)</name>
        <dbReference type="ChEBI" id="CHEBI:29035"/>
        <label>2</label>
    </ligand>
</feature>
<dbReference type="InterPro" id="IPR011356">
    <property type="entry name" value="Leucine_aapep/pepB"/>
</dbReference>
<proteinExistence type="inferred from homology"/>
<comment type="caution">
    <text evidence="10">The sequence shown here is derived from an EMBL/GenBank/DDBJ whole genome shotgun (WGS) entry which is preliminary data.</text>
</comment>
<dbReference type="Pfam" id="PF02789">
    <property type="entry name" value="Peptidase_M17_N"/>
    <property type="match status" value="1"/>
</dbReference>
<dbReference type="RefSeq" id="WP_244615671.1">
    <property type="nucleotide sequence ID" value="NZ_BAABIJ010000001.1"/>
</dbReference>
<comment type="cofactor">
    <cofactor evidence="8">
        <name>Mn(2+)</name>
        <dbReference type="ChEBI" id="CHEBI:29035"/>
    </cofactor>
    <text evidence="8">Binds 2 manganese ions per subunit.</text>
</comment>